<gene>
    <name evidence="3" type="ORF">GMARGA_LOCUS12105</name>
</gene>
<feature type="region of interest" description="Disordered" evidence="2">
    <location>
        <begin position="386"/>
        <end position="406"/>
    </location>
</feature>
<evidence type="ECO:0000313" key="4">
    <source>
        <dbReference type="Proteomes" id="UP000789901"/>
    </source>
</evidence>
<dbReference type="Proteomes" id="UP000789901">
    <property type="component" value="Unassembled WGS sequence"/>
</dbReference>
<evidence type="ECO:0000256" key="1">
    <source>
        <dbReference type="SAM" id="Coils"/>
    </source>
</evidence>
<feature type="coiled-coil region" evidence="1">
    <location>
        <begin position="439"/>
        <end position="469"/>
    </location>
</feature>
<evidence type="ECO:0000313" key="3">
    <source>
        <dbReference type="EMBL" id="CAG8700675.1"/>
    </source>
</evidence>
<name>A0ABN7UY55_GIGMA</name>
<keyword evidence="1" id="KW-0175">Coiled coil</keyword>
<feature type="region of interest" description="Disordered" evidence="2">
    <location>
        <begin position="352"/>
        <end position="371"/>
    </location>
</feature>
<evidence type="ECO:0000256" key="2">
    <source>
        <dbReference type="SAM" id="MobiDB-lite"/>
    </source>
</evidence>
<dbReference type="EMBL" id="CAJVQB010007292">
    <property type="protein sequence ID" value="CAG8700675.1"/>
    <property type="molecule type" value="Genomic_DNA"/>
</dbReference>
<reference evidence="3 4" key="1">
    <citation type="submission" date="2021-06" db="EMBL/GenBank/DDBJ databases">
        <authorList>
            <person name="Kallberg Y."/>
            <person name="Tangrot J."/>
            <person name="Rosling A."/>
        </authorList>
    </citation>
    <scope>NUCLEOTIDE SEQUENCE [LARGE SCALE GENOMIC DNA]</scope>
    <source>
        <strain evidence="3 4">120-4 pot B 10/14</strain>
    </source>
</reference>
<organism evidence="3 4">
    <name type="scientific">Gigaspora margarita</name>
    <dbReference type="NCBI Taxonomy" id="4874"/>
    <lineage>
        <taxon>Eukaryota</taxon>
        <taxon>Fungi</taxon>
        <taxon>Fungi incertae sedis</taxon>
        <taxon>Mucoromycota</taxon>
        <taxon>Glomeromycotina</taxon>
        <taxon>Glomeromycetes</taxon>
        <taxon>Diversisporales</taxon>
        <taxon>Gigasporaceae</taxon>
        <taxon>Gigaspora</taxon>
    </lineage>
</organism>
<accession>A0ABN7UY55</accession>
<protein>
    <submittedName>
        <fullName evidence="3">41882_t:CDS:1</fullName>
    </submittedName>
</protein>
<keyword evidence="4" id="KW-1185">Reference proteome</keyword>
<comment type="caution">
    <text evidence="3">The sequence shown here is derived from an EMBL/GenBank/DDBJ whole genome shotgun (WGS) entry which is preliminary data.</text>
</comment>
<feature type="compositionally biased region" description="Low complexity" evidence="2">
    <location>
        <begin position="389"/>
        <end position="406"/>
    </location>
</feature>
<sequence>MSDLSKYILEFLENLTDNKKWNQEIAKQILQNRYRFSKNQVNTLFTIQTNVQCGSISGKTLNIAIFNKPQKRIEEETIREIATKKSWSLFQIIEAIKFSDITEDANKIQRDNQKRAEANRIDYSNKFTLESVKERLDAYDLKTSPNYWTLANIIVMLCIHPAELTTLCITDVGVTGYAKNQRAVHAAMVHRTKNLAHAITIAREALCYNSNNNTLLAQNYVVDGIVKSKKIPNLSNCSECGKDIILHPLKAFTTLSCGHVFYRLCIEKNFYLQFQIHVHFLVVVRRLKLLKWGIEGVLNQVSSVVRRMKKHSIQSRDLPEIIEEEISNINNNKDGEGNCSTNQSIIFLEKKSHKRPSKDAPKNKLSSKKVKTKDRNISMLKKLIDKLKSPSSSTSSTTSQTKSITSPSNFSDLYSAIVKAEERIESVNQKIIICYFAFEKKLKERLAKCKKTNKEHRSQRKLYKEVEKQFSSNLSKNAIEKRIERARKILTFLVV</sequence>
<proteinExistence type="predicted"/>